<accession>A0AA38XK82</accession>
<comment type="caution">
    <text evidence="2">The sequence shown here is derived from an EMBL/GenBank/DDBJ whole genome shotgun (WGS) entry which is preliminary data.</text>
</comment>
<proteinExistence type="predicted"/>
<evidence type="ECO:0000313" key="3">
    <source>
        <dbReference type="Proteomes" id="UP001172673"/>
    </source>
</evidence>
<dbReference type="Proteomes" id="UP001172673">
    <property type="component" value="Unassembled WGS sequence"/>
</dbReference>
<dbReference type="AlphaFoldDB" id="A0AA38XK82"/>
<feature type="compositionally biased region" description="Acidic residues" evidence="1">
    <location>
        <begin position="167"/>
        <end position="176"/>
    </location>
</feature>
<dbReference type="EMBL" id="JAPDRK010000002">
    <property type="protein sequence ID" value="KAJ9615017.1"/>
    <property type="molecule type" value="Genomic_DNA"/>
</dbReference>
<name>A0AA38XK82_9EURO</name>
<evidence type="ECO:0000313" key="2">
    <source>
        <dbReference type="EMBL" id="KAJ9615017.1"/>
    </source>
</evidence>
<feature type="compositionally biased region" description="Basic and acidic residues" evidence="1">
    <location>
        <begin position="185"/>
        <end position="205"/>
    </location>
</feature>
<sequence length="234" mass="26630">MSRPAPSAPALFEQPEYYPFKFMARWTDKKKIQAQLPDLEAKIVGLPVSFRVPNPRITDERQFRDHARRTLDLKSLSVDITTMMLSTPVEDFNTRTQWDEIQEVCRAGLRDSDFEGFEFAIYTQVVPADRDIFESELVEGLDEIYDIAEDQTLVRRTFGTENHPSVDADDSEDEEGVLPVDFFPPEERDVDGFDPLDSRGNDKQRGPRRKLLAKVYAGSIATSTTSGNDSETTL</sequence>
<evidence type="ECO:0000256" key="1">
    <source>
        <dbReference type="SAM" id="MobiDB-lite"/>
    </source>
</evidence>
<organism evidence="2 3">
    <name type="scientific">Cladophialophora chaetospira</name>
    <dbReference type="NCBI Taxonomy" id="386627"/>
    <lineage>
        <taxon>Eukaryota</taxon>
        <taxon>Fungi</taxon>
        <taxon>Dikarya</taxon>
        <taxon>Ascomycota</taxon>
        <taxon>Pezizomycotina</taxon>
        <taxon>Eurotiomycetes</taxon>
        <taxon>Chaetothyriomycetidae</taxon>
        <taxon>Chaetothyriales</taxon>
        <taxon>Herpotrichiellaceae</taxon>
        <taxon>Cladophialophora</taxon>
    </lineage>
</organism>
<gene>
    <name evidence="2" type="ORF">H2200_001091</name>
</gene>
<feature type="region of interest" description="Disordered" evidence="1">
    <location>
        <begin position="160"/>
        <end position="210"/>
    </location>
</feature>
<keyword evidence="3" id="KW-1185">Reference proteome</keyword>
<reference evidence="2" key="1">
    <citation type="submission" date="2022-10" db="EMBL/GenBank/DDBJ databases">
        <title>Culturing micro-colonial fungi from biological soil crusts in the Mojave desert and describing Neophaeococcomyces mojavensis, and introducing the new genera and species Taxawa tesnikishii.</title>
        <authorList>
            <person name="Kurbessoian T."/>
            <person name="Stajich J.E."/>
        </authorList>
    </citation>
    <scope>NUCLEOTIDE SEQUENCE</scope>
    <source>
        <strain evidence="2">TK_41</strain>
    </source>
</reference>
<protein>
    <submittedName>
        <fullName evidence="2">Uncharacterized protein</fullName>
    </submittedName>
</protein>